<dbReference type="Gene3D" id="3.30.310.250">
    <property type="entry name" value="Sporulation inhibitor of replication protein SirA"/>
    <property type="match status" value="1"/>
</dbReference>
<proteinExistence type="predicted"/>
<dbReference type="Pfam" id="PF10747">
    <property type="entry name" value="SirA"/>
    <property type="match status" value="1"/>
</dbReference>
<dbReference type="InterPro" id="IPR019683">
    <property type="entry name" value="SirA"/>
</dbReference>
<accession>A0A1G7YX08</accession>
<dbReference type="InterPro" id="IPR038449">
    <property type="entry name" value="SirA_sf"/>
</dbReference>
<name>A0A1G7YX08_9BACI</name>
<dbReference type="EMBL" id="FNDK01000001">
    <property type="protein sequence ID" value="SDH01043.1"/>
    <property type="molecule type" value="Genomic_DNA"/>
</dbReference>
<reference evidence="1 2" key="1">
    <citation type="submission" date="2016-10" db="EMBL/GenBank/DDBJ databases">
        <authorList>
            <person name="de Groot N.N."/>
        </authorList>
    </citation>
    <scope>NUCLEOTIDE SEQUENCE [LARGE SCALE GENOMIC DNA]</scope>
    <source>
        <strain evidence="1 2">DSM 21632</strain>
    </source>
</reference>
<evidence type="ECO:0000313" key="1">
    <source>
        <dbReference type="EMBL" id="SDH01043.1"/>
    </source>
</evidence>
<organism evidence="1 2">
    <name type="scientific">Alteribacillus persepolensis</name>
    <dbReference type="NCBI Taxonomy" id="568899"/>
    <lineage>
        <taxon>Bacteria</taxon>
        <taxon>Bacillati</taxon>
        <taxon>Bacillota</taxon>
        <taxon>Bacilli</taxon>
        <taxon>Bacillales</taxon>
        <taxon>Bacillaceae</taxon>
        <taxon>Alteribacillus</taxon>
    </lineage>
</organism>
<dbReference type="Proteomes" id="UP000199163">
    <property type="component" value="Unassembled WGS sequence"/>
</dbReference>
<protein>
    <recommendedName>
        <fullName evidence="3">Sporulation inhibitor of replication protein SirA</fullName>
    </recommendedName>
</protein>
<dbReference type="RefSeq" id="WP_091270535.1">
    <property type="nucleotide sequence ID" value="NZ_FNDK01000001.1"/>
</dbReference>
<evidence type="ECO:0008006" key="3">
    <source>
        <dbReference type="Google" id="ProtNLM"/>
    </source>
</evidence>
<gene>
    <name evidence="1" type="ORF">SAMN05192534_101309</name>
</gene>
<evidence type="ECO:0000313" key="2">
    <source>
        <dbReference type="Proteomes" id="UP000199163"/>
    </source>
</evidence>
<sequence length="145" mass="17735">MAQFQMVIVTKEVALQYYRSEDKLYRLFLDYERAYEWARPVLERQIRYITEEISSVHWSQSLSGYLREKGFLEKKAKDYYFYYSEKSESEIMVNGRFIYYYHMGPPKEEWDVFDGLKKLSPYVFAMNMERETFGWLRPLKVFSVL</sequence>
<dbReference type="AlphaFoldDB" id="A0A1G7YX08"/>
<keyword evidence="2" id="KW-1185">Reference proteome</keyword>
<dbReference type="OrthoDB" id="2736584at2"/>
<dbReference type="STRING" id="568899.SAMN05192534_101309"/>